<evidence type="ECO:0000256" key="1">
    <source>
        <dbReference type="SAM" id="Coils"/>
    </source>
</evidence>
<gene>
    <name evidence="3" type="ORF">COCHEDRAFT_1086989</name>
</gene>
<proteinExistence type="predicted"/>
<dbReference type="OrthoDB" id="3692888at2759"/>
<organism evidence="3 4">
    <name type="scientific">Cochliobolus heterostrophus (strain C5 / ATCC 48332 / race O)</name>
    <name type="common">Southern corn leaf blight fungus</name>
    <name type="synonym">Bipolaris maydis</name>
    <dbReference type="NCBI Taxonomy" id="701091"/>
    <lineage>
        <taxon>Eukaryota</taxon>
        <taxon>Fungi</taxon>
        <taxon>Dikarya</taxon>
        <taxon>Ascomycota</taxon>
        <taxon>Pezizomycotina</taxon>
        <taxon>Dothideomycetes</taxon>
        <taxon>Pleosporomycetidae</taxon>
        <taxon>Pleosporales</taxon>
        <taxon>Pleosporineae</taxon>
        <taxon>Pleosporaceae</taxon>
        <taxon>Bipolaris</taxon>
    </lineage>
</organism>
<evidence type="ECO:0000313" key="4">
    <source>
        <dbReference type="Proteomes" id="UP000016936"/>
    </source>
</evidence>
<reference evidence="4" key="2">
    <citation type="journal article" date="2013" name="PLoS Genet.">
        <title>Comparative genome structure, secondary metabolite, and effector coding capacity across Cochliobolus pathogens.</title>
        <authorList>
            <person name="Condon B.J."/>
            <person name="Leng Y."/>
            <person name="Wu D."/>
            <person name="Bushley K.E."/>
            <person name="Ohm R.A."/>
            <person name="Otillar R."/>
            <person name="Martin J."/>
            <person name="Schackwitz W."/>
            <person name="Grimwood J."/>
            <person name="MohdZainudin N."/>
            <person name="Xue C."/>
            <person name="Wang R."/>
            <person name="Manning V.A."/>
            <person name="Dhillon B."/>
            <person name="Tu Z.J."/>
            <person name="Steffenson B.J."/>
            <person name="Salamov A."/>
            <person name="Sun H."/>
            <person name="Lowry S."/>
            <person name="LaButti K."/>
            <person name="Han J."/>
            <person name="Copeland A."/>
            <person name="Lindquist E."/>
            <person name="Barry K."/>
            <person name="Schmutz J."/>
            <person name="Baker S.E."/>
            <person name="Ciuffetti L.M."/>
            <person name="Grigoriev I.V."/>
            <person name="Zhong S."/>
            <person name="Turgeon B.G."/>
        </authorList>
    </citation>
    <scope>NUCLEOTIDE SEQUENCE [LARGE SCALE GENOMIC DNA]</scope>
    <source>
        <strain evidence="4">C5 / ATCC 48332 / race O</strain>
    </source>
</reference>
<evidence type="ECO:0000313" key="3">
    <source>
        <dbReference type="EMBL" id="EMD96825.1"/>
    </source>
</evidence>
<dbReference type="HOGENOM" id="CLU_1124348_0_0_1"/>
<keyword evidence="4" id="KW-1185">Reference proteome</keyword>
<accession>M2THB1</accession>
<feature type="region of interest" description="Disordered" evidence="2">
    <location>
        <begin position="234"/>
        <end position="253"/>
    </location>
</feature>
<keyword evidence="1" id="KW-0175">Coiled coil</keyword>
<name>M2THB1_COCH5</name>
<dbReference type="Proteomes" id="UP000016936">
    <property type="component" value="Unassembled WGS sequence"/>
</dbReference>
<dbReference type="EMBL" id="KB445569">
    <property type="protein sequence ID" value="EMD96825.1"/>
    <property type="molecule type" value="Genomic_DNA"/>
</dbReference>
<sequence length="253" mass="28609">MISSDDDTETEKEAKEVQLTRQLRADLAAAKAKIQQVKEQAKKAQRDLLAEQEKAKSLQTEKDELTSQLTTIKAEQQNFVKEMLAAEEERLDLKNQVQHLTTQNTNLTTQLKHLATEKEEVTSKNTLLCTENIILRDETQRLKSSSASAAPPPTPQSTSTTSTLLPGSPAPSSIASTEEDMKLDNVRKVYTQLKRKQDILKDIVRQLMWCTRNMVLGEFGEFGVTVRRLREWMEEDEQQRGTKKQKQRAGPGG</sequence>
<feature type="compositionally biased region" description="Low complexity" evidence="2">
    <location>
        <begin position="156"/>
        <end position="173"/>
    </location>
</feature>
<dbReference type="OMA" id="LMWCTRN"/>
<reference evidence="3 4" key="1">
    <citation type="journal article" date="2012" name="PLoS Pathog.">
        <title>Diverse lifestyles and strategies of plant pathogenesis encoded in the genomes of eighteen Dothideomycetes fungi.</title>
        <authorList>
            <person name="Ohm R.A."/>
            <person name="Feau N."/>
            <person name="Henrissat B."/>
            <person name="Schoch C.L."/>
            <person name="Horwitz B.A."/>
            <person name="Barry K.W."/>
            <person name="Condon B.J."/>
            <person name="Copeland A.C."/>
            <person name="Dhillon B."/>
            <person name="Glaser F."/>
            <person name="Hesse C.N."/>
            <person name="Kosti I."/>
            <person name="LaButti K."/>
            <person name="Lindquist E.A."/>
            <person name="Lucas S."/>
            <person name="Salamov A.A."/>
            <person name="Bradshaw R.E."/>
            <person name="Ciuffetti L."/>
            <person name="Hamelin R.C."/>
            <person name="Kema G.H.J."/>
            <person name="Lawrence C."/>
            <person name="Scott J.A."/>
            <person name="Spatafora J.W."/>
            <person name="Turgeon B.G."/>
            <person name="de Wit P.J.G.M."/>
            <person name="Zhong S."/>
            <person name="Goodwin S.B."/>
            <person name="Grigoriev I.V."/>
        </authorList>
    </citation>
    <scope>NUCLEOTIDE SEQUENCE [LARGE SCALE GENOMIC DNA]</scope>
    <source>
        <strain evidence="4">C5 / ATCC 48332 / race O</strain>
    </source>
</reference>
<feature type="region of interest" description="Disordered" evidence="2">
    <location>
        <begin position="141"/>
        <end position="179"/>
    </location>
</feature>
<evidence type="ECO:0000256" key="2">
    <source>
        <dbReference type="SAM" id="MobiDB-lite"/>
    </source>
</evidence>
<feature type="coiled-coil region" evidence="1">
    <location>
        <begin position="20"/>
        <end position="103"/>
    </location>
</feature>
<dbReference type="AlphaFoldDB" id="M2THB1"/>
<protein>
    <recommendedName>
        <fullName evidence="5">GRIP domain-containing protein</fullName>
    </recommendedName>
</protein>
<evidence type="ECO:0008006" key="5">
    <source>
        <dbReference type="Google" id="ProtNLM"/>
    </source>
</evidence>